<dbReference type="EMBL" id="QUZU01000037">
    <property type="protein sequence ID" value="TFY85991.1"/>
    <property type="molecule type" value="Genomic_DNA"/>
</dbReference>
<name>A0A4Z0AHZ1_9PSED</name>
<reference evidence="1 2" key="1">
    <citation type="journal article" date="2019" name="Syst. Appl. Microbiol.">
        <title>New species of pathogenic Pseudomonas isolated from citrus in Tunisia: Proposal of Pseudomonas kairouanensis sp. nov. and Pseudomonas nabeulensis sp. nov.</title>
        <authorList>
            <person name="Oueslati M."/>
            <person name="Mulet M."/>
            <person name="Gomila M."/>
            <person name="Berge O."/>
            <person name="Hajlaoui M.R."/>
            <person name="Lalucat J."/>
            <person name="Sadfi-Zouaoui N."/>
            <person name="Garcia-Valdes E."/>
        </authorList>
    </citation>
    <scope>NUCLEOTIDE SEQUENCE [LARGE SCALE GENOMIC DNA]</scope>
    <source>
        <strain evidence="1 2">KC12</strain>
    </source>
</reference>
<evidence type="ECO:0000313" key="1">
    <source>
        <dbReference type="EMBL" id="TFY85991.1"/>
    </source>
</evidence>
<protein>
    <submittedName>
        <fullName evidence="1">DUF3077 domain-containing protein</fullName>
    </submittedName>
</protein>
<dbReference type="Pfam" id="PF11275">
    <property type="entry name" value="DUF3077"/>
    <property type="match status" value="1"/>
</dbReference>
<accession>A0A4Z0AHZ1</accession>
<sequence length="102" mass="11245">MVKVTPDPPRSNKEFPSEDALLNRRALDYYLKASAPDAPTFILNDNLSFEDALAHAADLLHCAVETAHLSEEALNVQQRAVMHLVEMAKVVVDQALGCTQSR</sequence>
<dbReference type="Proteomes" id="UP000297391">
    <property type="component" value="Unassembled WGS sequence"/>
</dbReference>
<organism evidence="1 2">
    <name type="scientific">Pseudomonas kairouanensis</name>
    <dbReference type="NCBI Taxonomy" id="2293832"/>
    <lineage>
        <taxon>Bacteria</taxon>
        <taxon>Pseudomonadati</taxon>
        <taxon>Pseudomonadota</taxon>
        <taxon>Gammaproteobacteria</taxon>
        <taxon>Pseudomonadales</taxon>
        <taxon>Pseudomonadaceae</taxon>
        <taxon>Pseudomonas</taxon>
    </lineage>
</organism>
<proteinExistence type="predicted"/>
<comment type="caution">
    <text evidence="1">The sequence shown here is derived from an EMBL/GenBank/DDBJ whole genome shotgun (WGS) entry which is preliminary data.</text>
</comment>
<dbReference type="InterPro" id="IPR021427">
    <property type="entry name" value="DUF3077"/>
</dbReference>
<dbReference type="RefSeq" id="WP_135291382.1">
    <property type="nucleotide sequence ID" value="NZ_QUZU01000037.1"/>
</dbReference>
<gene>
    <name evidence="1" type="ORF">DYL59_23845</name>
</gene>
<evidence type="ECO:0000313" key="2">
    <source>
        <dbReference type="Proteomes" id="UP000297391"/>
    </source>
</evidence>
<dbReference type="OrthoDB" id="7010568at2"/>
<dbReference type="AlphaFoldDB" id="A0A4Z0AHZ1"/>
<keyword evidence="2" id="KW-1185">Reference proteome</keyword>